<comment type="caution">
    <text evidence="2">The sequence shown here is derived from an EMBL/GenBank/DDBJ whole genome shotgun (WGS) entry which is preliminary data.</text>
</comment>
<gene>
    <name evidence="2" type="ORF">ATI53_102227</name>
</gene>
<dbReference type="InterPro" id="IPR010921">
    <property type="entry name" value="Trp_repressor/repl_initiator"/>
</dbReference>
<accession>A0A327Y5C3</accession>
<dbReference type="Proteomes" id="UP000249165">
    <property type="component" value="Unassembled WGS sequence"/>
</dbReference>
<feature type="compositionally biased region" description="Basic and acidic residues" evidence="1">
    <location>
        <begin position="8"/>
        <end position="24"/>
    </location>
</feature>
<feature type="region of interest" description="Disordered" evidence="1">
    <location>
        <begin position="1"/>
        <end position="36"/>
    </location>
</feature>
<organism evidence="2 3">
    <name type="scientific">Salipiger aestuarii</name>
    <dbReference type="NCBI Taxonomy" id="568098"/>
    <lineage>
        <taxon>Bacteria</taxon>
        <taxon>Pseudomonadati</taxon>
        <taxon>Pseudomonadota</taxon>
        <taxon>Alphaproteobacteria</taxon>
        <taxon>Rhodobacterales</taxon>
        <taxon>Roseobacteraceae</taxon>
        <taxon>Salipiger</taxon>
    </lineage>
</organism>
<dbReference type="AlphaFoldDB" id="A0A327Y5C3"/>
<sequence length="97" mass="10757">MSQRKQHHPESKAKVTLEAQKDEETVSEPASRFGAHPTMIHQSKRALLEGASGVFQRDGRKIPEVNEEQVKDLHAKFGAPAVANGFSARKLKPWTGK</sequence>
<evidence type="ECO:0000313" key="3">
    <source>
        <dbReference type="Proteomes" id="UP000249165"/>
    </source>
</evidence>
<dbReference type="OrthoDB" id="9803878at2"/>
<keyword evidence="3" id="KW-1185">Reference proteome</keyword>
<name>A0A327Y5C3_9RHOB</name>
<protein>
    <submittedName>
        <fullName evidence="2">Transposase</fullName>
    </submittedName>
</protein>
<proteinExistence type="predicted"/>
<dbReference type="EMBL" id="QLMG01000022">
    <property type="protein sequence ID" value="RAK15492.1"/>
    <property type="molecule type" value="Genomic_DNA"/>
</dbReference>
<dbReference type="SUPFAM" id="SSF48295">
    <property type="entry name" value="TrpR-like"/>
    <property type="match status" value="1"/>
</dbReference>
<dbReference type="GO" id="GO:0043565">
    <property type="term" value="F:sequence-specific DNA binding"/>
    <property type="evidence" value="ECO:0007669"/>
    <property type="project" value="InterPro"/>
</dbReference>
<reference evidence="2 3" key="1">
    <citation type="submission" date="2018-06" db="EMBL/GenBank/DDBJ databases">
        <title>Genomic Encyclopedia of Archaeal and Bacterial Type Strains, Phase II (KMG-II): from individual species to whole genera.</title>
        <authorList>
            <person name="Goeker M."/>
        </authorList>
    </citation>
    <scope>NUCLEOTIDE SEQUENCE [LARGE SCALE GENOMIC DNA]</scope>
    <source>
        <strain evidence="2 3">DSM 22011</strain>
    </source>
</reference>
<dbReference type="RefSeq" id="WP_111550548.1">
    <property type="nucleotide sequence ID" value="NZ_QLMG01000022.1"/>
</dbReference>
<evidence type="ECO:0000313" key="2">
    <source>
        <dbReference type="EMBL" id="RAK15492.1"/>
    </source>
</evidence>
<evidence type="ECO:0000256" key="1">
    <source>
        <dbReference type="SAM" id="MobiDB-lite"/>
    </source>
</evidence>